<dbReference type="SUPFAM" id="SSF46689">
    <property type="entry name" value="Homeodomain-like"/>
    <property type="match status" value="2"/>
</dbReference>
<dbReference type="PANTHER" id="PTHR43280:SF27">
    <property type="entry name" value="TRANSCRIPTIONAL REGULATOR MTLR"/>
    <property type="match status" value="1"/>
</dbReference>
<proteinExistence type="predicted"/>
<keyword evidence="3" id="KW-0804">Transcription</keyword>
<evidence type="ECO:0000256" key="3">
    <source>
        <dbReference type="ARBA" id="ARBA00023163"/>
    </source>
</evidence>
<evidence type="ECO:0000256" key="1">
    <source>
        <dbReference type="ARBA" id="ARBA00023015"/>
    </source>
</evidence>
<gene>
    <name evidence="5" type="ORF">GXP67_26530</name>
</gene>
<name>A0A6C0GPH1_9BACT</name>
<reference evidence="5 6" key="1">
    <citation type="submission" date="2020-01" db="EMBL/GenBank/DDBJ databases">
        <authorList>
            <person name="Kim M.K."/>
        </authorList>
    </citation>
    <scope>NUCLEOTIDE SEQUENCE [LARGE SCALE GENOMIC DNA]</scope>
    <source>
        <strain evidence="5 6">172606-1</strain>
    </source>
</reference>
<dbReference type="InterPro" id="IPR018060">
    <property type="entry name" value="HTH_AraC"/>
</dbReference>
<dbReference type="GO" id="GO:0003700">
    <property type="term" value="F:DNA-binding transcription factor activity"/>
    <property type="evidence" value="ECO:0007669"/>
    <property type="project" value="InterPro"/>
</dbReference>
<dbReference type="InterPro" id="IPR009057">
    <property type="entry name" value="Homeodomain-like_sf"/>
</dbReference>
<dbReference type="InterPro" id="IPR014710">
    <property type="entry name" value="RmlC-like_jellyroll"/>
</dbReference>
<dbReference type="InterPro" id="IPR018062">
    <property type="entry name" value="HTH_AraC-typ_CS"/>
</dbReference>
<dbReference type="PROSITE" id="PS00041">
    <property type="entry name" value="HTH_ARAC_FAMILY_1"/>
    <property type="match status" value="1"/>
</dbReference>
<dbReference type="GO" id="GO:0043565">
    <property type="term" value="F:sequence-specific DNA binding"/>
    <property type="evidence" value="ECO:0007669"/>
    <property type="project" value="InterPro"/>
</dbReference>
<dbReference type="SUPFAM" id="SSF51182">
    <property type="entry name" value="RmlC-like cupins"/>
    <property type="match status" value="1"/>
</dbReference>
<dbReference type="InterPro" id="IPR011051">
    <property type="entry name" value="RmlC_Cupin_sf"/>
</dbReference>
<sequence length="341" mass="39592">MRNIYTKVEVVNLSNYRLIDQYFCSIDLFQVSFAKIVLMWQIYPMKLKRENIPASQESFFKVSTHDRSNPCQVLWHYHPECELVYIPAGNGRRQVGHHMSQYTNGDLVLIGPHIPHLNFHYQAQSDFEEIIIQFSKETLLSSLCLFPEFAAVVRWLNKLQTGIAFGEETRKQLDKKLRSLLTMAPLDKTLSMLKLLHTLSTATDGFLLDSPVKLPHYQYYDGERINKVYGYIQAHYQQPMDMAAVVALTGLSQAAFCRFFRKMTNMRFTDFVNEYRINKACQLLMEGCPVMQAAYTSGFNAISHFNVSFRKKMQITPTAYRNKWVSEQERKAQSFQGVSIN</sequence>
<dbReference type="InterPro" id="IPR003313">
    <property type="entry name" value="AraC-bd"/>
</dbReference>
<keyword evidence="6" id="KW-1185">Reference proteome</keyword>
<dbReference type="PROSITE" id="PS01124">
    <property type="entry name" value="HTH_ARAC_FAMILY_2"/>
    <property type="match status" value="1"/>
</dbReference>
<evidence type="ECO:0000313" key="6">
    <source>
        <dbReference type="Proteomes" id="UP000480178"/>
    </source>
</evidence>
<organism evidence="5 6">
    <name type="scientific">Rhodocytophaga rosea</name>
    <dbReference type="NCBI Taxonomy" id="2704465"/>
    <lineage>
        <taxon>Bacteria</taxon>
        <taxon>Pseudomonadati</taxon>
        <taxon>Bacteroidota</taxon>
        <taxon>Cytophagia</taxon>
        <taxon>Cytophagales</taxon>
        <taxon>Rhodocytophagaceae</taxon>
        <taxon>Rhodocytophaga</taxon>
    </lineage>
</organism>
<dbReference type="AlphaFoldDB" id="A0A6C0GPH1"/>
<evidence type="ECO:0000259" key="4">
    <source>
        <dbReference type="PROSITE" id="PS01124"/>
    </source>
</evidence>
<dbReference type="Gene3D" id="2.60.120.10">
    <property type="entry name" value="Jelly Rolls"/>
    <property type="match status" value="1"/>
</dbReference>
<dbReference type="KEGG" id="rhoz:GXP67_26530"/>
<accession>A0A6C0GPH1</accession>
<dbReference type="EMBL" id="CP048222">
    <property type="protein sequence ID" value="QHT69949.1"/>
    <property type="molecule type" value="Genomic_DNA"/>
</dbReference>
<evidence type="ECO:0000313" key="5">
    <source>
        <dbReference type="EMBL" id="QHT69949.1"/>
    </source>
</evidence>
<dbReference type="Pfam" id="PF02311">
    <property type="entry name" value="AraC_binding"/>
    <property type="match status" value="1"/>
</dbReference>
<keyword evidence="2" id="KW-0238">DNA-binding</keyword>
<keyword evidence="1" id="KW-0805">Transcription regulation</keyword>
<dbReference type="Gene3D" id="1.10.10.60">
    <property type="entry name" value="Homeodomain-like"/>
    <property type="match status" value="2"/>
</dbReference>
<dbReference type="RefSeq" id="WP_162445932.1">
    <property type="nucleotide sequence ID" value="NZ_CP048222.1"/>
</dbReference>
<dbReference type="PANTHER" id="PTHR43280">
    <property type="entry name" value="ARAC-FAMILY TRANSCRIPTIONAL REGULATOR"/>
    <property type="match status" value="1"/>
</dbReference>
<protein>
    <submittedName>
        <fullName evidence="5">AraC family transcriptional regulator</fullName>
    </submittedName>
</protein>
<evidence type="ECO:0000256" key="2">
    <source>
        <dbReference type="ARBA" id="ARBA00023125"/>
    </source>
</evidence>
<dbReference type="Proteomes" id="UP000480178">
    <property type="component" value="Chromosome"/>
</dbReference>
<feature type="domain" description="HTH araC/xylS-type" evidence="4">
    <location>
        <begin position="226"/>
        <end position="323"/>
    </location>
</feature>
<dbReference type="SMART" id="SM00342">
    <property type="entry name" value="HTH_ARAC"/>
    <property type="match status" value="1"/>
</dbReference>
<dbReference type="Pfam" id="PF12833">
    <property type="entry name" value="HTH_18"/>
    <property type="match status" value="1"/>
</dbReference>